<keyword evidence="3" id="KW-0808">Transferase</keyword>
<dbReference type="FunFam" id="3.40.50.2000:FF:000087">
    <property type="entry name" value="Glycosyltransferase"/>
    <property type="match status" value="1"/>
</dbReference>
<protein>
    <submittedName>
        <fullName evidence="4">Uncharacterized protein</fullName>
    </submittedName>
</protein>
<evidence type="ECO:0000256" key="1">
    <source>
        <dbReference type="ARBA" id="ARBA00009995"/>
    </source>
</evidence>
<sequence length="461" mass="51719">MADSKFHIVMFPWFAAGHMTPFLQLANELAKRGLRITYLLPKKAQVQLGHLNCHPDLIAFRLVTIPHVTGLPEGTETASEIPLSLNHLLNMAIDMMQEQVGDILRETKPEMVLYDSAFWMPELARKLGIKTVCFNVVCAASIAIGLVPARKMPKERALTLEELSQTPPGYPSTKVVLRGDEVQSLLILNLPFGQNITFYDRITAALRECDAIAIRTCREIEGSFCDYLSLQYNKPVLLTGPVLPQQPKDHTLEPTIATWLAGFRPGSVIFCAFGSQLNLEKPQFQEILLGFELTDFPFLVYLKPPVGCDTVDEAIPEGFEERVSGRGMVCRGWVQQPLILEHPAVGCFVNHCGFGSMWESLMSEKQIVLCPHLGDQILNTRILVEEMAVAVEVEKAQKGWISKEKLCEAVKKVMDEESEVGRKLRKNHEEWRRVLGTSGSSMDAYIDDFVQNLRQLLSAQK</sequence>
<dbReference type="GO" id="GO:0035251">
    <property type="term" value="F:UDP-glucosyltransferase activity"/>
    <property type="evidence" value="ECO:0007669"/>
    <property type="project" value="InterPro"/>
</dbReference>
<dbReference type="InterPro" id="IPR002213">
    <property type="entry name" value="UDP_glucos_trans"/>
</dbReference>
<dbReference type="Pfam" id="PF00201">
    <property type="entry name" value="UDPGT"/>
    <property type="match status" value="1"/>
</dbReference>
<evidence type="ECO:0000256" key="2">
    <source>
        <dbReference type="ARBA" id="ARBA00022676"/>
    </source>
</evidence>
<evidence type="ECO:0000313" key="4">
    <source>
        <dbReference type="EMBL" id="KAK4255982.1"/>
    </source>
</evidence>
<keyword evidence="2" id="KW-0328">Glycosyltransferase</keyword>
<proteinExistence type="inferred from homology"/>
<gene>
    <name evidence="4" type="ORF">QN277_008905</name>
</gene>
<dbReference type="Proteomes" id="UP001293593">
    <property type="component" value="Unassembled WGS sequence"/>
</dbReference>
<dbReference type="FunFam" id="3.40.50.2000:FF:000037">
    <property type="entry name" value="Glycosyltransferase"/>
    <property type="match status" value="1"/>
</dbReference>
<dbReference type="CDD" id="cd03784">
    <property type="entry name" value="GT1_Gtf-like"/>
    <property type="match status" value="1"/>
</dbReference>
<accession>A0AAE1M756</accession>
<reference evidence="4" key="1">
    <citation type="submission" date="2023-10" db="EMBL/GenBank/DDBJ databases">
        <title>Chromosome-level genome of the transformable northern wattle, Acacia crassicarpa.</title>
        <authorList>
            <person name="Massaro I."/>
            <person name="Sinha N.R."/>
            <person name="Poethig S."/>
            <person name="Leichty A.R."/>
        </authorList>
    </citation>
    <scope>NUCLEOTIDE SEQUENCE</scope>
    <source>
        <strain evidence="4">Acra3RX</strain>
        <tissue evidence="4">Leaf</tissue>
    </source>
</reference>
<evidence type="ECO:0000256" key="3">
    <source>
        <dbReference type="ARBA" id="ARBA00022679"/>
    </source>
</evidence>
<dbReference type="InterPro" id="IPR050481">
    <property type="entry name" value="UDP-glycosyltransf_plant"/>
</dbReference>
<keyword evidence="5" id="KW-1185">Reference proteome</keyword>
<dbReference type="EMBL" id="JAWXYG010000013">
    <property type="protein sequence ID" value="KAK4255982.1"/>
    <property type="molecule type" value="Genomic_DNA"/>
</dbReference>
<dbReference type="AlphaFoldDB" id="A0AAE1M756"/>
<comment type="similarity">
    <text evidence="1">Belongs to the UDP-glycosyltransferase family.</text>
</comment>
<dbReference type="Gene3D" id="3.40.50.2000">
    <property type="entry name" value="Glycogen Phosphorylase B"/>
    <property type="match status" value="2"/>
</dbReference>
<evidence type="ECO:0000313" key="5">
    <source>
        <dbReference type="Proteomes" id="UP001293593"/>
    </source>
</evidence>
<organism evidence="4 5">
    <name type="scientific">Acacia crassicarpa</name>
    <name type="common">northern wattle</name>
    <dbReference type="NCBI Taxonomy" id="499986"/>
    <lineage>
        <taxon>Eukaryota</taxon>
        <taxon>Viridiplantae</taxon>
        <taxon>Streptophyta</taxon>
        <taxon>Embryophyta</taxon>
        <taxon>Tracheophyta</taxon>
        <taxon>Spermatophyta</taxon>
        <taxon>Magnoliopsida</taxon>
        <taxon>eudicotyledons</taxon>
        <taxon>Gunneridae</taxon>
        <taxon>Pentapetalae</taxon>
        <taxon>rosids</taxon>
        <taxon>fabids</taxon>
        <taxon>Fabales</taxon>
        <taxon>Fabaceae</taxon>
        <taxon>Caesalpinioideae</taxon>
        <taxon>mimosoid clade</taxon>
        <taxon>Acacieae</taxon>
        <taxon>Acacia</taxon>
    </lineage>
</organism>
<dbReference type="SUPFAM" id="SSF53756">
    <property type="entry name" value="UDP-Glycosyltransferase/glycogen phosphorylase"/>
    <property type="match status" value="1"/>
</dbReference>
<name>A0AAE1M756_9FABA</name>
<comment type="caution">
    <text evidence="4">The sequence shown here is derived from an EMBL/GenBank/DDBJ whole genome shotgun (WGS) entry which is preliminary data.</text>
</comment>
<dbReference type="PANTHER" id="PTHR48049:SF91">
    <property type="entry name" value="UDP-GLYCOSYLTRANSFERASE 79B7-RELATED"/>
    <property type="match status" value="1"/>
</dbReference>
<dbReference type="PANTHER" id="PTHR48049">
    <property type="entry name" value="GLYCOSYLTRANSFERASE"/>
    <property type="match status" value="1"/>
</dbReference>